<evidence type="ECO:0000313" key="2">
    <source>
        <dbReference type="Proteomes" id="UP000307657"/>
    </source>
</evidence>
<dbReference type="Proteomes" id="UP000307657">
    <property type="component" value="Unassembled WGS sequence"/>
</dbReference>
<evidence type="ECO:0000313" key="1">
    <source>
        <dbReference type="EMBL" id="TJY36311.1"/>
    </source>
</evidence>
<dbReference type="AlphaFoldDB" id="A0A4U0EWF9"/>
<accession>A0A4U0EWF9</accession>
<protein>
    <submittedName>
        <fullName evidence="1">PorT family protein</fullName>
    </submittedName>
</protein>
<name>A0A4U0EWF9_9FLAO</name>
<sequence length="421" mass="49251">MKHKLLLLFLTIISAKSYSQIDFEKGYFINNSGEKVECLIKNTDWRNNPKEFSYKLAENSKVQRTGIESIKEFGVFGVSKYIRSNVKMDRSSENLNNLSNDRNPKFKEEQLFLKVLLEGKANLFMYAEGSLKRFFYNNENSNIEQLVFKSYLKNYKTFNRFLKGRKNSDDVVGKNTKFKQQLWNNLKCSSFTIKTIENLEYREKSLINFFIKYNECNSSIYTTYIKKKEKDLFNLTLRPRINTSSAKIQNTNFSYPLYSDFGNQINFGLGIEAEFILLFNKNKWSILIEGNYQSFKANKTITLRNHTSSQELDANVTYNSIEFPIGLRHYFFLNNNSKIFANVLYIIDFTLKSSSIDFKRPDNTSYATLDVNSNNALGFGLGFKQNRFSLEARYITNRPLTFSTWKSEYKSASLIFGYSFL</sequence>
<dbReference type="RefSeq" id="WP_136842320.1">
    <property type="nucleotide sequence ID" value="NZ_SUPL01000003.1"/>
</dbReference>
<gene>
    <name evidence="1" type="ORF">E5167_06505</name>
</gene>
<reference evidence="1 2" key="1">
    <citation type="submission" date="2019-04" db="EMBL/GenBank/DDBJ databases">
        <title>Lacinutrix sp. nov., isolated from marine water.</title>
        <authorList>
            <person name="Kim W."/>
        </authorList>
    </citation>
    <scope>NUCLEOTIDE SEQUENCE [LARGE SCALE GENOMIC DNA]</scope>
    <source>
        <strain evidence="1 2">CAU 1491</strain>
    </source>
</reference>
<dbReference type="EMBL" id="SUPL01000003">
    <property type="protein sequence ID" value="TJY36311.1"/>
    <property type="molecule type" value="Genomic_DNA"/>
</dbReference>
<keyword evidence="2" id="KW-1185">Reference proteome</keyword>
<dbReference type="OrthoDB" id="921445at2"/>
<proteinExistence type="predicted"/>
<comment type="caution">
    <text evidence="1">The sequence shown here is derived from an EMBL/GenBank/DDBJ whole genome shotgun (WGS) entry which is preliminary data.</text>
</comment>
<organism evidence="1 2">
    <name type="scientific">Pontimicrobium aquaticum</name>
    <dbReference type="NCBI Taxonomy" id="2565367"/>
    <lineage>
        <taxon>Bacteria</taxon>
        <taxon>Pseudomonadati</taxon>
        <taxon>Bacteroidota</taxon>
        <taxon>Flavobacteriia</taxon>
        <taxon>Flavobacteriales</taxon>
        <taxon>Flavobacteriaceae</taxon>
        <taxon>Pontimicrobium</taxon>
    </lineage>
</organism>